<dbReference type="InterPro" id="IPR036812">
    <property type="entry name" value="NAD(P)_OxRdtase_dom_sf"/>
</dbReference>
<gene>
    <name evidence="3" type="ORF">B0H66DRAFT_577422</name>
</gene>
<evidence type="ECO:0000313" key="4">
    <source>
        <dbReference type="Proteomes" id="UP001283341"/>
    </source>
</evidence>
<protein>
    <submittedName>
        <fullName evidence="3">Aflatoxin B1-aldehyde reductase</fullName>
    </submittedName>
</protein>
<dbReference type="AlphaFoldDB" id="A0AAE0HVM7"/>
<organism evidence="3 4">
    <name type="scientific">Apodospora peruviana</name>
    <dbReference type="NCBI Taxonomy" id="516989"/>
    <lineage>
        <taxon>Eukaryota</taxon>
        <taxon>Fungi</taxon>
        <taxon>Dikarya</taxon>
        <taxon>Ascomycota</taxon>
        <taxon>Pezizomycotina</taxon>
        <taxon>Sordariomycetes</taxon>
        <taxon>Sordariomycetidae</taxon>
        <taxon>Sordariales</taxon>
        <taxon>Lasiosphaeriaceae</taxon>
        <taxon>Apodospora</taxon>
    </lineage>
</organism>
<sequence length="318" mass="35200">MAPAGNKPRVILGLMAFGPDFRGYDEVDTARVYVGGKQEAFTREANWKSRGLKVATKLWPGLMGVSHKADVLSQNFETSLKELGTDSVDIFYLHAPDRNVPYTETLSAVNALYVAGKFRQFGLSNYTAFEVAEIVTTCAHHGWVKPTILQAPYNIITRDIEAELIPACRRYGLDVVVFSPTFGERRPQRGEILNNFFGGRLRHAYFNGQTFNAARMVRTTAAKSGLDPIEVAFRWLMHHSALNIKGGGRDGILIGASSLAQLEANLDAVLEKGPLDEDVVRELEGAWDAMRGNAPPYWGVGGPLKYGYEIKEEWFGKA</sequence>
<evidence type="ECO:0000313" key="3">
    <source>
        <dbReference type="EMBL" id="KAK3313379.1"/>
    </source>
</evidence>
<dbReference type="Pfam" id="PF00248">
    <property type="entry name" value="Aldo_ket_red"/>
    <property type="match status" value="1"/>
</dbReference>
<accession>A0AAE0HVM7</accession>
<proteinExistence type="predicted"/>
<dbReference type="Gene3D" id="3.20.20.100">
    <property type="entry name" value="NADP-dependent oxidoreductase domain"/>
    <property type="match status" value="1"/>
</dbReference>
<keyword evidence="4" id="KW-1185">Reference proteome</keyword>
<reference evidence="3" key="2">
    <citation type="submission" date="2023-06" db="EMBL/GenBank/DDBJ databases">
        <authorList>
            <consortium name="Lawrence Berkeley National Laboratory"/>
            <person name="Haridas S."/>
            <person name="Hensen N."/>
            <person name="Bonometti L."/>
            <person name="Westerberg I."/>
            <person name="Brannstrom I.O."/>
            <person name="Guillou S."/>
            <person name="Cros-Aarteil S."/>
            <person name="Calhoun S."/>
            <person name="Kuo A."/>
            <person name="Mondo S."/>
            <person name="Pangilinan J."/>
            <person name="Riley R."/>
            <person name="Labutti K."/>
            <person name="Andreopoulos B."/>
            <person name="Lipzen A."/>
            <person name="Chen C."/>
            <person name="Yanf M."/>
            <person name="Daum C."/>
            <person name="Ng V."/>
            <person name="Clum A."/>
            <person name="Steindorff A."/>
            <person name="Ohm R."/>
            <person name="Martin F."/>
            <person name="Silar P."/>
            <person name="Natvig D."/>
            <person name="Lalanne C."/>
            <person name="Gautier V."/>
            <person name="Ament-Velasquez S.L."/>
            <person name="Kruys A."/>
            <person name="Hutchinson M.I."/>
            <person name="Powell A.J."/>
            <person name="Barry K."/>
            <person name="Miller A.N."/>
            <person name="Grigoriev I.V."/>
            <person name="Debuchy R."/>
            <person name="Gladieux P."/>
            <person name="Thoren M.H."/>
            <person name="Johannesson H."/>
        </authorList>
    </citation>
    <scope>NUCLEOTIDE SEQUENCE</scope>
    <source>
        <strain evidence="3">CBS 118394</strain>
    </source>
</reference>
<name>A0AAE0HVM7_9PEZI</name>
<dbReference type="EMBL" id="JAUEDM010000007">
    <property type="protein sequence ID" value="KAK3313379.1"/>
    <property type="molecule type" value="Genomic_DNA"/>
</dbReference>
<dbReference type="PANTHER" id="PTHR43364">
    <property type="entry name" value="NADH-SPECIFIC METHYLGLYOXAL REDUCTASE-RELATED"/>
    <property type="match status" value="1"/>
</dbReference>
<dbReference type="InterPro" id="IPR050523">
    <property type="entry name" value="AKR_Detox_Biosynth"/>
</dbReference>
<comment type="caution">
    <text evidence="3">The sequence shown here is derived from an EMBL/GenBank/DDBJ whole genome shotgun (WGS) entry which is preliminary data.</text>
</comment>
<keyword evidence="1" id="KW-0560">Oxidoreductase</keyword>
<evidence type="ECO:0000256" key="1">
    <source>
        <dbReference type="ARBA" id="ARBA00023002"/>
    </source>
</evidence>
<dbReference type="InterPro" id="IPR023210">
    <property type="entry name" value="NADP_OxRdtase_dom"/>
</dbReference>
<reference evidence="3" key="1">
    <citation type="journal article" date="2023" name="Mol. Phylogenet. Evol.">
        <title>Genome-scale phylogeny and comparative genomics of the fungal order Sordariales.</title>
        <authorList>
            <person name="Hensen N."/>
            <person name="Bonometti L."/>
            <person name="Westerberg I."/>
            <person name="Brannstrom I.O."/>
            <person name="Guillou S."/>
            <person name="Cros-Aarteil S."/>
            <person name="Calhoun S."/>
            <person name="Haridas S."/>
            <person name="Kuo A."/>
            <person name="Mondo S."/>
            <person name="Pangilinan J."/>
            <person name="Riley R."/>
            <person name="LaButti K."/>
            <person name="Andreopoulos B."/>
            <person name="Lipzen A."/>
            <person name="Chen C."/>
            <person name="Yan M."/>
            <person name="Daum C."/>
            <person name="Ng V."/>
            <person name="Clum A."/>
            <person name="Steindorff A."/>
            <person name="Ohm R.A."/>
            <person name="Martin F."/>
            <person name="Silar P."/>
            <person name="Natvig D.O."/>
            <person name="Lalanne C."/>
            <person name="Gautier V."/>
            <person name="Ament-Velasquez S.L."/>
            <person name="Kruys A."/>
            <person name="Hutchinson M.I."/>
            <person name="Powell A.J."/>
            <person name="Barry K."/>
            <person name="Miller A.N."/>
            <person name="Grigoriev I.V."/>
            <person name="Debuchy R."/>
            <person name="Gladieux P."/>
            <person name="Hiltunen Thoren M."/>
            <person name="Johannesson H."/>
        </authorList>
    </citation>
    <scope>NUCLEOTIDE SEQUENCE</scope>
    <source>
        <strain evidence="3">CBS 118394</strain>
    </source>
</reference>
<feature type="domain" description="NADP-dependent oxidoreductase" evidence="2">
    <location>
        <begin position="23"/>
        <end position="287"/>
    </location>
</feature>
<evidence type="ECO:0000259" key="2">
    <source>
        <dbReference type="Pfam" id="PF00248"/>
    </source>
</evidence>
<dbReference type="GO" id="GO:0016491">
    <property type="term" value="F:oxidoreductase activity"/>
    <property type="evidence" value="ECO:0007669"/>
    <property type="project" value="UniProtKB-KW"/>
</dbReference>
<dbReference type="Proteomes" id="UP001283341">
    <property type="component" value="Unassembled WGS sequence"/>
</dbReference>
<dbReference type="SUPFAM" id="SSF51430">
    <property type="entry name" value="NAD(P)-linked oxidoreductase"/>
    <property type="match status" value="1"/>
</dbReference>
<dbReference type="PANTHER" id="PTHR43364:SF4">
    <property type="entry name" value="NAD(P)-LINKED OXIDOREDUCTASE SUPERFAMILY PROTEIN"/>
    <property type="match status" value="1"/>
</dbReference>